<dbReference type="Gene3D" id="3.30.500.10">
    <property type="entry name" value="MHC class I-like antigen recognition-like"/>
    <property type="match status" value="1"/>
</dbReference>
<dbReference type="SUPFAM" id="SSF54452">
    <property type="entry name" value="MHC antigen-recognition domain"/>
    <property type="match status" value="1"/>
</dbReference>
<dbReference type="Gene3D" id="2.60.40.10">
    <property type="entry name" value="Immunoglobulins"/>
    <property type="match status" value="1"/>
</dbReference>
<dbReference type="InterPro" id="IPR037055">
    <property type="entry name" value="MHC_I-like_Ag-recog_sf"/>
</dbReference>
<comment type="similarity">
    <text evidence="2">Belongs to the MHC class I family.</text>
</comment>
<keyword evidence="3" id="KW-1133">Transmembrane helix</keyword>
<dbReference type="PROSITE" id="PS50835">
    <property type="entry name" value="IG_LIKE"/>
    <property type="match status" value="1"/>
</dbReference>
<feature type="transmembrane region" description="Helical" evidence="3">
    <location>
        <begin position="299"/>
        <end position="326"/>
    </location>
</feature>
<dbReference type="InterPro" id="IPR007110">
    <property type="entry name" value="Ig-like_dom"/>
</dbReference>
<organism evidence="5 6">
    <name type="scientific">Amphilophus citrinellus</name>
    <name type="common">Midas cichlid</name>
    <name type="synonym">Cichlasoma citrinellum</name>
    <dbReference type="NCBI Taxonomy" id="61819"/>
    <lineage>
        <taxon>Eukaryota</taxon>
        <taxon>Metazoa</taxon>
        <taxon>Chordata</taxon>
        <taxon>Craniata</taxon>
        <taxon>Vertebrata</taxon>
        <taxon>Euteleostomi</taxon>
        <taxon>Actinopterygii</taxon>
        <taxon>Neopterygii</taxon>
        <taxon>Teleostei</taxon>
        <taxon>Neoteleostei</taxon>
        <taxon>Acanthomorphata</taxon>
        <taxon>Ovalentaria</taxon>
        <taxon>Cichlomorphae</taxon>
        <taxon>Cichliformes</taxon>
        <taxon>Cichlidae</taxon>
        <taxon>New World cichlids</taxon>
        <taxon>Cichlasomatinae</taxon>
        <taxon>Heroini</taxon>
        <taxon>Amphilophus</taxon>
    </lineage>
</organism>
<dbReference type="GeneTree" id="ENSGT01120000271828"/>
<dbReference type="InterPro" id="IPR011161">
    <property type="entry name" value="MHC_I-like_Ag-recog"/>
</dbReference>
<dbReference type="InterPro" id="IPR003597">
    <property type="entry name" value="Ig_C1-set"/>
</dbReference>
<dbReference type="GO" id="GO:0006955">
    <property type="term" value="P:immune response"/>
    <property type="evidence" value="ECO:0007669"/>
    <property type="project" value="TreeGrafter"/>
</dbReference>
<dbReference type="InterPro" id="IPR013783">
    <property type="entry name" value="Ig-like_fold"/>
</dbReference>
<proteinExistence type="inferred from homology"/>
<sequence>KKMFCTNLTGETITFFPFFFFFFFTENYSLKYYHTVFYGRMNNPEFFTLQMVDDVQINHWDSITNKKVTKQEWMKSITEEDPQYWESQTEVCVDQQQWFRDNTEMIKKHLNHTEGLFYFLSYMYGCTWNDQTDDVFVYQKFGYDGEDLLVWDIGTNSWVTAQEQAHQTKVRWDHETAKLEHTRKYLTKDCPQYLKKYVDYGRSSLKRTVPPLVSLLQKTPSSEVTCHATGFYPDETKMVWRRDGEELHEGVVKGEILPNNDETFQMNWRRYDCVFQLSGVNEIITKLDKAKIRTNEASAAAHLITIVISTAAFIVFIGCVIGFIIYKIKSGEATKISKHDFSF</sequence>
<keyword evidence="3" id="KW-0812">Transmembrane</keyword>
<dbReference type="InterPro" id="IPR011162">
    <property type="entry name" value="MHC_I/II-like_Ag-recog"/>
</dbReference>
<evidence type="ECO:0000256" key="3">
    <source>
        <dbReference type="SAM" id="Phobius"/>
    </source>
</evidence>
<name>A0A3Q0QYN9_AMPCI</name>
<dbReference type="SMART" id="SM00407">
    <property type="entry name" value="IGc1"/>
    <property type="match status" value="1"/>
</dbReference>
<keyword evidence="6" id="KW-1185">Reference proteome</keyword>
<keyword evidence="1" id="KW-0325">Glycoprotein</keyword>
<accession>A0A3Q0QYN9</accession>
<dbReference type="Proteomes" id="UP000261340">
    <property type="component" value="Unplaced"/>
</dbReference>
<dbReference type="Ensembl" id="ENSACIT00000004855.1">
    <property type="protein sequence ID" value="ENSACIP00000004709.1"/>
    <property type="gene ID" value="ENSACIG00000003452.1"/>
</dbReference>
<dbReference type="GO" id="GO:0009897">
    <property type="term" value="C:external side of plasma membrane"/>
    <property type="evidence" value="ECO:0007669"/>
    <property type="project" value="TreeGrafter"/>
</dbReference>
<dbReference type="GO" id="GO:0005615">
    <property type="term" value="C:extracellular space"/>
    <property type="evidence" value="ECO:0007669"/>
    <property type="project" value="TreeGrafter"/>
</dbReference>
<dbReference type="PANTHER" id="PTHR16675:SF237">
    <property type="entry name" value="MHC CLASS I ANTIGEN TRANSCRIPT VARIANT 1-RELATED"/>
    <property type="match status" value="1"/>
</dbReference>
<dbReference type="AlphaFoldDB" id="A0A3Q0QYN9"/>
<evidence type="ECO:0000256" key="2">
    <source>
        <dbReference type="RuleBase" id="RU004439"/>
    </source>
</evidence>
<dbReference type="InterPro" id="IPR036179">
    <property type="entry name" value="Ig-like_dom_sf"/>
</dbReference>
<reference evidence="5" key="2">
    <citation type="submission" date="2025-09" db="UniProtKB">
        <authorList>
            <consortium name="Ensembl"/>
        </authorList>
    </citation>
    <scope>IDENTIFICATION</scope>
</reference>
<dbReference type="InterPro" id="IPR001039">
    <property type="entry name" value="MHC_I_a_a1/a2"/>
</dbReference>
<evidence type="ECO:0000313" key="6">
    <source>
        <dbReference type="Proteomes" id="UP000261340"/>
    </source>
</evidence>
<dbReference type="InterPro" id="IPR050208">
    <property type="entry name" value="MHC_class-I_related"/>
</dbReference>
<evidence type="ECO:0000259" key="4">
    <source>
        <dbReference type="PROSITE" id="PS50835"/>
    </source>
</evidence>
<feature type="domain" description="Ig-like" evidence="4">
    <location>
        <begin position="211"/>
        <end position="285"/>
    </location>
</feature>
<protein>
    <recommendedName>
        <fullName evidence="4">Ig-like domain-containing protein</fullName>
    </recommendedName>
</protein>
<dbReference type="PRINTS" id="PR01638">
    <property type="entry name" value="MHCCLASSI"/>
</dbReference>
<evidence type="ECO:0000313" key="5">
    <source>
        <dbReference type="Ensembl" id="ENSACIP00000004709.1"/>
    </source>
</evidence>
<reference evidence="5" key="1">
    <citation type="submission" date="2025-08" db="UniProtKB">
        <authorList>
            <consortium name="Ensembl"/>
        </authorList>
    </citation>
    <scope>IDENTIFICATION</scope>
</reference>
<dbReference type="PANTHER" id="PTHR16675">
    <property type="entry name" value="MHC CLASS I-RELATED"/>
    <property type="match status" value="1"/>
</dbReference>
<dbReference type="SUPFAM" id="SSF48726">
    <property type="entry name" value="Immunoglobulin"/>
    <property type="match status" value="1"/>
</dbReference>
<dbReference type="Pfam" id="PF00129">
    <property type="entry name" value="MHC_I"/>
    <property type="match status" value="1"/>
</dbReference>
<evidence type="ECO:0000256" key="1">
    <source>
        <dbReference type="ARBA" id="ARBA00023180"/>
    </source>
</evidence>
<dbReference type="Pfam" id="PF07654">
    <property type="entry name" value="C1-set"/>
    <property type="match status" value="1"/>
</dbReference>
<keyword evidence="3" id="KW-0472">Membrane</keyword>